<dbReference type="InterPro" id="IPR002938">
    <property type="entry name" value="FAD-bd"/>
</dbReference>
<evidence type="ECO:0000256" key="3">
    <source>
        <dbReference type="ARBA" id="ARBA00023002"/>
    </source>
</evidence>
<gene>
    <name evidence="5" type="ORF">LTR62_000077</name>
</gene>
<proteinExistence type="predicted"/>
<reference evidence="5" key="1">
    <citation type="submission" date="2023-08" db="EMBL/GenBank/DDBJ databases">
        <title>Black Yeasts Isolated from many extreme environments.</title>
        <authorList>
            <person name="Coleine C."/>
            <person name="Stajich J.E."/>
            <person name="Selbmann L."/>
        </authorList>
    </citation>
    <scope>NUCLEOTIDE SEQUENCE</scope>
    <source>
        <strain evidence="5">CCFEE 5401</strain>
    </source>
</reference>
<dbReference type="AlphaFoldDB" id="A0AAN7TIJ3"/>
<name>A0AAN7TIJ3_9PEZI</name>
<protein>
    <recommendedName>
        <fullName evidence="4">FAD-binding domain-containing protein</fullName>
    </recommendedName>
</protein>
<evidence type="ECO:0000313" key="5">
    <source>
        <dbReference type="EMBL" id="KAK5118868.1"/>
    </source>
</evidence>
<organism evidence="5 6">
    <name type="scientific">Meristemomyces frigidus</name>
    <dbReference type="NCBI Taxonomy" id="1508187"/>
    <lineage>
        <taxon>Eukaryota</taxon>
        <taxon>Fungi</taxon>
        <taxon>Dikarya</taxon>
        <taxon>Ascomycota</taxon>
        <taxon>Pezizomycotina</taxon>
        <taxon>Dothideomycetes</taxon>
        <taxon>Dothideomycetidae</taxon>
        <taxon>Mycosphaerellales</taxon>
        <taxon>Teratosphaeriaceae</taxon>
        <taxon>Meristemomyces</taxon>
    </lineage>
</organism>
<keyword evidence="1" id="KW-0285">Flavoprotein</keyword>
<dbReference type="PANTHER" id="PTHR46865:SF2">
    <property type="entry name" value="MONOOXYGENASE"/>
    <property type="match status" value="1"/>
</dbReference>
<dbReference type="GO" id="GO:0071949">
    <property type="term" value="F:FAD binding"/>
    <property type="evidence" value="ECO:0007669"/>
    <property type="project" value="InterPro"/>
</dbReference>
<dbReference type="EMBL" id="JAVRRL010000001">
    <property type="protein sequence ID" value="KAK5118868.1"/>
    <property type="molecule type" value="Genomic_DNA"/>
</dbReference>
<evidence type="ECO:0000256" key="2">
    <source>
        <dbReference type="ARBA" id="ARBA00022827"/>
    </source>
</evidence>
<evidence type="ECO:0000259" key="4">
    <source>
        <dbReference type="Pfam" id="PF01494"/>
    </source>
</evidence>
<feature type="domain" description="FAD-binding" evidence="4">
    <location>
        <begin position="6"/>
        <end position="324"/>
    </location>
</feature>
<sequence length="409" mass="44586">MAGLNILISGAGIAGPVVAHFLTQAGAHVTIVERASEPRTGGQNVDIRGHGLTILRRMGVEEAVREQTTKEAGLRFVDANDQSWADFPVDDGKGFTSDIEIMRGDLARTLYDATQNRVKYIFGDSIKSMQEDSSGADVELGSGRSIRADAVIAADGWSSNTRKLAFGQGISHDAVNDLGQWAAWMTIPHAPSDNQWARWYNAPGKRMILIRPDNGRNTRVSLWVMPKDRRLDELAKANVDEQKAYWTEMFQDAGWEADRVLKALPLADDFYMQKVAQVKLTSWSRGRVVVAGDAGYCPSPISGMGTTVAIVGSYILAGELAQRSDDVQLAFKAYEERMRKFVDVAQKLAPGAPSMANPQTALGIKVLYAFLGFVSWTGVLKYLGASFNPPASGMDLPDYDFGNSGKKDS</sequence>
<keyword evidence="3" id="KW-0560">Oxidoreductase</keyword>
<dbReference type="GO" id="GO:0016491">
    <property type="term" value="F:oxidoreductase activity"/>
    <property type="evidence" value="ECO:0007669"/>
    <property type="project" value="UniProtKB-KW"/>
</dbReference>
<dbReference type="InterPro" id="IPR036188">
    <property type="entry name" value="FAD/NAD-bd_sf"/>
</dbReference>
<evidence type="ECO:0000256" key="1">
    <source>
        <dbReference type="ARBA" id="ARBA00022630"/>
    </source>
</evidence>
<dbReference type="PRINTS" id="PR00420">
    <property type="entry name" value="RNGMNOXGNASE"/>
</dbReference>
<accession>A0AAN7TIJ3</accession>
<comment type="caution">
    <text evidence="5">The sequence shown here is derived from an EMBL/GenBank/DDBJ whole genome shotgun (WGS) entry which is preliminary data.</text>
</comment>
<dbReference type="PANTHER" id="PTHR46865">
    <property type="entry name" value="OXIDOREDUCTASE-RELATED"/>
    <property type="match status" value="1"/>
</dbReference>
<dbReference type="InterPro" id="IPR051704">
    <property type="entry name" value="FAD_aromatic-hydroxylase"/>
</dbReference>
<evidence type="ECO:0000313" key="6">
    <source>
        <dbReference type="Proteomes" id="UP001310890"/>
    </source>
</evidence>
<dbReference type="SUPFAM" id="SSF51905">
    <property type="entry name" value="FAD/NAD(P)-binding domain"/>
    <property type="match status" value="1"/>
</dbReference>
<dbReference type="Proteomes" id="UP001310890">
    <property type="component" value="Unassembled WGS sequence"/>
</dbReference>
<keyword evidence="2" id="KW-0274">FAD</keyword>
<dbReference type="Gene3D" id="3.30.9.10">
    <property type="entry name" value="D-Amino Acid Oxidase, subunit A, domain 2"/>
    <property type="match status" value="1"/>
</dbReference>
<dbReference type="Pfam" id="PF01494">
    <property type="entry name" value="FAD_binding_3"/>
    <property type="match status" value="1"/>
</dbReference>
<dbReference type="Gene3D" id="3.50.50.60">
    <property type="entry name" value="FAD/NAD(P)-binding domain"/>
    <property type="match status" value="1"/>
</dbReference>